<reference evidence="11 15" key="3">
    <citation type="submission" date="2017-06" db="EMBL/GenBank/DDBJ databases">
        <authorList>
            <person name="Swanenburg J."/>
            <person name="Kort R."/>
        </authorList>
    </citation>
    <scope>NUCLEOTIDE SEQUENCE [LARGE SCALE GENOMIC DNA]</scope>
    <source>
        <strain evidence="11 15">RL05</strain>
    </source>
</reference>
<dbReference type="EMBL" id="CP047142">
    <property type="protein sequence ID" value="QHQ68052.1"/>
    <property type="molecule type" value="Genomic_DNA"/>
</dbReference>
<evidence type="ECO:0000313" key="5">
    <source>
        <dbReference type="EMBL" id="MDT9608880.1"/>
    </source>
</evidence>
<dbReference type="CDD" id="cd04301">
    <property type="entry name" value="NAT_SF"/>
    <property type="match status" value="1"/>
</dbReference>
<dbReference type="Pfam" id="PF13508">
    <property type="entry name" value="Acetyltransf_7"/>
    <property type="match status" value="1"/>
</dbReference>
<name>A0A109DWZ9_9LACO</name>
<dbReference type="PATRIC" id="fig|47770.28.peg.928"/>
<dbReference type="InterPro" id="IPR000182">
    <property type="entry name" value="GNAT_dom"/>
</dbReference>
<dbReference type="AlphaFoldDB" id="A0A109DWZ9"/>
<dbReference type="Proteomes" id="UP001253287">
    <property type="component" value="Unassembled WGS sequence"/>
</dbReference>
<dbReference type="EMBL" id="MKXG01000177">
    <property type="protein sequence ID" value="PJZ16411.1"/>
    <property type="molecule type" value="Genomic_DNA"/>
</dbReference>
<accession>A0A6P1TU68</accession>
<dbReference type="FunFam" id="3.40.630.30:FF:000165">
    <property type="entry name" value="IAA acetyltransferase"/>
    <property type="match status" value="1"/>
</dbReference>
<reference evidence="2" key="9">
    <citation type="submission" date="2021-09" db="EMBL/GenBank/DDBJ databases">
        <authorList>
            <person name="Gilroy R."/>
        </authorList>
    </citation>
    <scope>NUCLEOTIDE SEQUENCE</scope>
    <source>
        <strain evidence="2">CHK194-22301</strain>
    </source>
</reference>
<reference evidence="7 17" key="7">
    <citation type="submission" date="2020-01" db="EMBL/GenBank/DDBJ databases">
        <title>Vaginal microbiome of pregnant Indian women: Insights into the genome of dominants Lactobacillus species.</title>
        <authorList>
            <person name="Das B."/>
            <person name="Mehta O."/>
            <person name="Ghosh T.S."/>
            <person name="Kothidar A."/>
            <person name="Gowtham M.R."/>
            <person name="Mitra R."/>
            <person name="Kshetrapal P."/>
            <person name="Wadhwa N."/>
            <person name="Thiruvengadam R."/>
            <person name="Nair G.B."/>
            <person name="Bhatnagar S."/>
            <person name="Pore S."/>
        </authorList>
    </citation>
    <scope>NUCLEOTIDE SEQUENCE [LARGE SCALE GENOMIC DNA]</scope>
    <source>
        <strain evidence="7 17">Indica2</strain>
    </source>
</reference>
<evidence type="ECO:0000313" key="7">
    <source>
        <dbReference type="EMBL" id="MYN54012.1"/>
    </source>
</evidence>
<dbReference type="STRING" id="47770.GCA_001567095_01033"/>
<dbReference type="EMBL" id="LJGP01000026">
    <property type="protein sequence ID" value="KWU03438.1"/>
    <property type="molecule type" value="Genomic_DNA"/>
</dbReference>
<dbReference type="RefSeq" id="WP_005719578.1">
    <property type="nucleotide sequence ID" value="NZ_AP025162.1"/>
</dbReference>
<dbReference type="Gene3D" id="3.40.630.30">
    <property type="match status" value="1"/>
</dbReference>
<reference evidence="3 16" key="5">
    <citation type="submission" date="2019-09" db="EMBL/GenBank/DDBJ databases">
        <title>Comparative analysis of L. crispatus genomes revealed niche specific adaptation to different host and body sites.</title>
        <authorList>
            <person name="Pan M."/>
            <person name="Hidalgo-Cantabrana C."/>
            <person name="Barrangou R."/>
        </authorList>
    </citation>
    <scope>NUCLEOTIDE SEQUENCE [LARGE SCALE GENOMIC DNA]</scope>
    <source>
        <strain evidence="3 16">NCK973</strain>
    </source>
</reference>
<evidence type="ECO:0000313" key="18">
    <source>
        <dbReference type="Proteomes" id="UP000464915"/>
    </source>
</evidence>
<sequence>MEIKEIKSNKKQYIDLLLLADEQESMIDRYLERGIMYILIDKGKVRSECVITVENGNTVEIKNIATYPEDQGKGYAKHLINFIAKKYQNKYQILQVGTGDSPLTIPFYEKCGFKRSGKIKDFFVKNYDHPIFEAGHQLVDMIYLSKRLN</sequence>
<dbReference type="Proteomes" id="UP000231914">
    <property type="component" value="Unassembled WGS sequence"/>
</dbReference>
<dbReference type="Proteomes" id="UP000067598">
    <property type="component" value="Unassembled WGS sequence"/>
</dbReference>
<reference evidence="10 14" key="4">
    <citation type="submission" date="2019-01" db="EMBL/GenBank/DDBJ databases">
        <title>The genome sequence of Lactobacillus crispatus L49.</title>
        <authorList>
            <person name="Zhong J."/>
            <person name="Zhang J."/>
        </authorList>
    </citation>
    <scope>NUCLEOTIDE SEQUENCE [LARGE SCALE GENOMIC DNA]</scope>
    <source>
        <strain evidence="10 14">L49</strain>
    </source>
</reference>
<reference evidence="5" key="10">
    <citation type="submission" date="2023-08" db="EMBL/GenBank/DDBJ databases">
        <title>Lactobacillus from the Female Urinary Tract.</title>
        <authorList>
            <person name="Stegman N."/>
            <person name="Jackson B."/>
            <person name="Steiling M."/>
            <person name="Sedano C."/>
            <person name="Wolfe A."/>
            <person name="Putonti C."/>
        </authorList>
    </citation>
    <scope>NUCLEOTIDE SEQUENCE</scope>
    <source>
        <strain evidence="5">UMB5661</strain>
    </source>
</reference>
<evidence type="ECO:0000313" key="11">
    <source>
        <dbReference type="EMBL" id="TDN31367.1"/>
    </source>
</evidence>
<dbReference type="SUPFAM" id="SSF55729">
    <property type="entry name" value="Acyl-CoA N-acyltransferases (Nat)"/>
    <property type="match status" value="1"/>
</dbReference>
<reference evidence="6" key="11">
    <citation type="submission" date="2024-06" db="EMBL/GenBank/DDBJ databases">
        <title>Vaginal Lactobacillus fatty acid response mechanisms reveal a metabolite-targeted strategy for bacterial vaginosis treatment.</title>
        <authorList>
            <person name="Zhu M."/>
            <person name="Blainey P.C."/>
            <person name="Bloom S.M."/>
            <person name="Kwon D.S."/>
        </authorList>
    </citation>
    <scope>NUCLEOTIDE SEQUENCE</scope>
    <source>
        <strain evidence="6">194_F1_1</strain>
    </source>
</reference>
<dbReference type="InterPro" id="IPR016181">
    <property type="entry name" value="Acyl_CoA_acyltransferase"/>
</dbReference>
<dbReference type="OMA" id="RSECVIT"/>
<evidence type="ECO:0000313" key="9">
    <source>
        <dbReference type="EMBL" id="QHQ68052.1"/>
    </source>
</evidence>
<dbReference type="EMBL" id="NKLP01000110">
    <property type="protein sequence ID" value="TDN31367.1"/>
    <property type="molecule type" value="Genomic_DNA"/>
</dbReference>
<accession>A0A109DWZ9</accession>
<dbReference type="EMBL" id="VUAO01000014">
    <property type="protein sequence ID" value="KAA8797712.1"/>
    <property type="molecule type" value="Genomic_DNA"/>
</dbReference>
<dbReference type="Proteomes" id="UP000295195">
    <property type="component" value="Unassembled WGS sequence"/>
</dbReference>
<evidence type="ECO:0000313" key="2">
    <source>
        <dbReference type="EMBL" id="HJF10876.1"/>
    </source>
</evidence>
<reference evidence="2" key="8">
    <citation type="journal article" date="2021" name="PeerJ">
        <title>Extensive microbial diversity within the chicken gut microbiome revealed by metagenomics and culture.</title>
        <authorList>
            <person name="Gilroy R."/>
            <person name="Ravi A."/>
            <person name="Getino M."/>
            <person name="Pursley I."/>
            <person name="Horton D.L."/>
            <person name="Alikhan N.F."/>
            <person name="Baker D."/>
            <person name="Gharbi K."/>
            <person name="Hall N."/>
            <person name="Watson M."/>
            <person name="Adriaenssens E.M."/>
            <person name="Foster-Nyarko E."/>
            <person name="Jarju S."/>
            <person name="Secka A."/>
            <person name="Antonio M."/>
            <person name="Oren A."/>
            <person name="Chaudhuri R.R."/>
            <person name="La Ragione R."/>
            <person name="Hildebrand F."/>
            <person name="Pallen M.J."/>
        </authorList>
    </citation>
    <scope>NUCLEOTIDE SEQUENCE</scope>
    <source>
        <strain evidence="2">CHK194-22301</strain>
    </source>
</reference>
<evidence type="ECO:0000259" key="1">
    <source>
        <dbReference type="PROSITE" id="PS51186"/>
    </source>
</evidence>
<evidence type="ECO:0000313" key="17">
    <source>
        <dbReference type="Proteomes" id="UP000460132"/>
    </source>
</evidence>
<dbReference type="Proteomes" id="UP000784793">
    <property type="component" value="Unassembled WGS sequence"/>
</dbReference>
<dbReference type="GO" id="GO:0016747">
    <property type="term" value="F:acyltransferase activity, transferring groups other than amino-acyl groups"/>
    <property type="evidence" value="ECO:0007669"/>
    <property type="project" value="InterPro"/>
</dbReference>
<proteinExistence type="predicted"/>
<keyword evidence="19" id="KW-1185">Reference proteome</keyword>
<dbReference type="EMBL" id="SCLX01000057">
    <property type="protein sequence ID" value="RXF57099.1"/>
    <property type="molecule type" value="Genomic_DNA"/>
</dbReference>
<evidence type="ECO:0000313" key="12">
    <source>
        <dbReference type="Proteomes" id="UP000067598"/>
    </source>
</evidence>
<dbReference type="Proteomes" id="UP000464915">
    <property type="component" value="Chromosome"/>
</dbReference>
<dbReference type="EMBL" id="JAVTXN010000006">
    <property type="protein sequence ID" value="MDT9608880.1"/>
    <property type="molecule type" value="Genomic_DNA"/>
</dbReference>
<reference evidence="8 13" key="2">
    <citation type="submission" date="2016-10" db="EMBL/GenBank/DDBJ databases">
        <title>WGS of isloates from the oral cavity of healthy individuals.</title>
        <authorList>
            <person name="Sharma S."/>
            <person name="Pal V.K."/>
            <person name="Patil P.B."/>
            <person name="Korpole S."/>
            <person name="Grover V."/>
        </authorList>
    </citation>
    <scope>NUCLEOTIDE SEQUENCE [LARGE SCALE GENOMIC DNA]</scope>
    <source>
        <strain evidence="8 13">DISK12</strain>
    </source>
</reference>
<protein>
    <submittedName>
        <fullName evidence="2 10">N-acetyltransferase</fullName>
    </submittedName>
    <submittedName>
        <fullName evidence="4">GNAT family acetyltransferase</fullName>
    </submittedName>
</protein>
<dbReference type="Proteomes" id="UP000289808">
    <property type="component" value="Unassembled WGS sequence"/>
</dbReference>
<evidence type="ECO:0000313" key="4">
    <source>
        <dbReference type="EMBL" id="KWU03438.1"/>
    </source>
</evidence>
<evidence type="ECO:0000313" key="6">
    <source>
        <dbReference type="EMBL" id="MES5149180.1"/>
    </source>
</evidence>
<evidence type="ECO:0000313" key="15">
    <source>
        <dbReference type="Proteomes" id="UP000295195"/>
    </source>
</evidence>
<dbReference type="EMBL" id="DYXB01000144">
    <property type="protein sequence ID" value="HJF10876.1"/>
    <property type="molecule type" value="Genomic_DNA"/>
</dbReference>
<reference evidence="9 18" key="6">
    <citation type="submission" date="2019-12" db="EMBL/GenBank/DDBJ databases">
        <title>Complete Genome Sequences of Lactobacillus strains, C25 and P38, Isolated from Chicken Cecum.</title>
        <authorList>
            <person name="Hassan H.M."/>
            <person name="Mendoza M."/>
            <person name="Rezvani M."/>
            <person name="Koci M.D."/>
            <person name="Dickey A.N."/>
            <person name="Scholl E.H."/>
        </authorList>
    </citation>
    <scope>NUCLEOTIDE SEQUENCE [LARGE SCALE GENOMIC DNA]</scope>
    <source>
        <strain evidence="9 18">C25</strain>
    </source>
</reference>
<evidence type="ECO:0000313" key="8">
    <source>
        <dbReference type="EMBL" id="PJZ16411.1"/>
    </source>
</evidence>
<evidence type="ECO:0000313" key="3">
    <source>
        <dbReference type="EMBL" id="KAA8797712.1"/>
    </source>
</evidence>
<dbReference type="Proteomes" id="UP001434419">
    <property type="component" value="Unassembled WGS sequence"/>
</dbReference>
<organism evidence="4 12">
    <name type="scientific">Lactobacillus crispatus</name>
    <dbReference type="NCBI Taxonomy" id="47770"/>
    <lineage>
        <taxon>Bacteria</taxon>
        <taxon>Bacillati</taxon>
        <taxon>Bacillota</taxon>
        <taxon>Bacilli</taxon>
        <taxon>Lactobacillales</taxon>
        <taxon>Lactobacillaceae</taxon>
        <taxon>Lactobacillus</taxon>
    </lineage>
</organism>
<keyword evidence="4" id="KW-0808">Transferase</keyword>
<dbReference type="EMBL" id="JBETVU010000012">
    <property type="protein sequence ID" value="MES5149180.1"/>
    <property type="molecule type" value="Genomic_DNA"/>
</dbReference>
<feature type="domain" description="N-acetyltransferase" evidence="1">
    <location>
        <begin position="1"/>
        <end position="149"/>
    </location>
</feature>
<dbReference type="Proteomes" id="UP000460132">
    <property type="component" value="Unassembled WGS sequence"/>
</dbReference>
<gene>
    <name evidence="6" type="ORF">ABVC42_04460</name>
    <name evidence="4" type="ORF">AEL95_07450</name>
    <name evidence="8" type="ORF">BHU41_10125</name>
    <name evidence="11" type="ORF">CEE75_06070</name>
    <name evidence="10" type="ORF">ERD32_08760</name>
    <name evidence="3" type="ORF">F1C02_06290</name>
    <name evidence="9" type="ORF">GSR61_05515</name>
    <name evidence="7" type="ORF">GTK63_06770</name>
    <name evidence="2" type="ORF">K8V23_08880</name>
    <name evidence="5" type="ORF">RON39_01870</name>
</gene>
<dbReference type="EMBL" id="WWFF01000008">
    <property type="protein sequence ID" value="MYN54012.1"/>
    <property type="molecule type" value="Genomic_DNA"/>
</dbReference>
<evidence type="ECO:0000313" key="19">
    <source>
        <dbReference type="Proteomes" id="UP001434419"/>
    </source>
</evidence>
<evidence type="ECO:0000313" key="13">
    <source>
        <dbReference type="Proteomes" id="UP000231914"/>
    </source>
</evidence>
<evidence type="ECO:0000313" key="14">
    <source>
        <dbReference type="Proteomes" id="UP000289808"/>
    </source>
</evidence>
<dbReference type="PROSITE" id="PS51186">
    <property type="entry name" value="GNAT"/>
    <property type="match status" value="1"/>
</dbReference>
<dbReference type="Proteomes" id="UP000322051">
    <property type="component" value="Unassembled WGS sequence"/>
</dbReference>
<reference evidence="4 12" key="1">
    <citation type="journal article" date="2016" name="Microbiology (Mosc.)">
        <title>Comparison of Lactobacillus crispatus isolates from Lactobacillus-dominated vaginal microbiomes with isolates from microbiomes containing bacterial vaginosis-associated bacteria.</title>
        <authorList>
            <person name="Abdelmaksoud A.A."/>
            <person name="Koparde V.N."/>
            <person name="Sheth N.U."/>
            <person name="Serrano M.G."/>
            <person name="Glascock A.L."/>
            <person name="Fettweis J.M."/>
            <person name="Strauss Iii J.F."/>
            <person name="Buck G.A."/>
            <person name="Jefferson K.K."/>
        </authorList>
    </citation>
    <scope>NUCLEOTIDE SEQUENCE [LARGE SCALE GENOMIC DNA]</scope>
    <source>
        <strain evidence="4 12">VMC3</strain>
    </source>
</reference>
<evidence type="ECO:0000313" key="16">
    <source>
        <dbReference type="Proteomes" id="UP000322051"/>
    </source>
</evidence>
<evidence type="ECO:0000313" key="10">
    <source>
        <dbReference type="EMBL" id="RXF57099.1"/>
    </source>
</evidence>